<name>A0A6L6VKC1_AGRVI</name>
<organism evidence="1 2">
    <name type="scientific">Agrobacterium vitis</name>
    <name type="common">Rhizobium vitis</name>
    <dbReference type="NCBI Taxonomy" id="373"/>
    <lineage>
        <taxon>Bacteria</taxon>
        <taxon>Pseudomonadati</taxon>
        <taxon>Pseudomonadota</taxon>
        <taxon>Alphaproteobacteria</taxon>
        <taxon>Hyphomicrobiales</taxon>
        <taxon>Rhizobiaceae</taxon>
        <taxon>Rhizobium/Agrobacterium group</taxon>
        <taxon>Agrobacterium</taxon>
    </lineage>
</organism>
<comment type="caution">
    <text evidence="1">The sequence shown here is derived from an EMBL/GenBank/DDBJ whole genome shotgun (WGS) entry which is preliminary data.</text>
</comment>
<accession>A0A6L6VKC1</accession>
<dbReference type="InterPro" id="IPR006521">
    <property type="entry name" value="Tail_protein_I"/>
</dbReference>
<dbReference type="NCBIfam" id="TIGR01634">
    <property type="entry name" value="tail_P2_I"/>
    <property type="match status" value="1"/>
</dbReference>
<evidence type="ECO:0000313" key="2">
    <source>
        <dbReference type="Proteomes" id="UP000477951"/>
    </source>
</evidence>
<sequence length="247" mass="26450">MSDLIPADLVTPGINDERSRAFAATLSSILGEFQTSSLLIQDPLTVDAKLLPIMTIELGMSDFMTSGLLETHVRQLLARAPDIHAMTGTVAGVRRALGALGVTVDWVQWWQKQPPGQHDTHEVVAYVNEHLLEGQEALLTSETQYAVLRVIRAVQRWLQEIDFKLGVGFSSSVWLAGAVQTATVLKPSAQAVTAMPEARICAVSTAAAAHVLRPSANAISQHPLAALAAFVGCSSVQFISASMDART</sequence>
<dbReference type="EMBL" id="WPHR01000059">
    <property type="protein sequence ID" value="MUZ76240.1"/>
    <property type="molecule type" value="Genomic_DNA"/>
</dbReference>
<protein>
    <submittedName>
        <fullName evidence="1">Phage tail protein I</fullName>
    </submittedName>
</protein>
<evidence type="ECO:0000313" key="1">
    <source>
        <dbReference type="EMBL" id="MUZ76240.1"/>
    </source>
</evidence>
<dbReference type="Proteomes" id="UP000477951">
    <property type="component" value="Unassembled WGS sequence"/>
</dbReference>
<proteinExistence type="predicted"/>
<gene>
    <name evidence="1" type="ORF">GOZ90_26810</name>
</gene>
<dbReference type="AlphaFoldDB" id="A0A6L6VKC1"/>
<dbReference type="RefSeq" id="WP_156616688.1">
    <property type="nucleotide sequence ID" value="NZ_WPHR01000059.1"/>
</dbReference>
<reference evidence="1 2" key="1">
    <citation type="submission" date="2019-12" db="EMBL/GenBank/DDBJ databases">
        <title>Whole-genome sequencing of Allorhizobium vitis.</title>
        <authorList>
            <person name="Gan H.M."/>
            <person name="Szegedi E."/>
            <person name="Burr T."/>
            <person name="Savka M.A."/>
        </authorList>
    </citation>
    <scope>NUCLEOTIDE SEQUENCE [LARGE SCALE GENOMIC DNA]</scope>
    <source>
        <strain evidence="1 2">CG516</strain>
    </source>
</reference>
<dbReference type="Pfam" id="PF09684">
    <property type="entry name" value="Tail_P2_I"/>
    <property type="match status" value="1"/>
</dbReference>